<reference evidence="7 8" key="1">
    <citation type="submission" date="2020-08" db="EMBL/GenBank/DDBJ databases">
        <title>Genome sequence of Rhodobacteraceae bacterium Lw-13e.</title>
        <authorList>
            <person name="Poehlein A."/>
            <person name="Wolter L."/>
            <person name="Daniel R."/>
            <person name="Brinkhoff T."/>
        </authorList>
    </citation>
    <scope>NUCLEOTIDE SEQUENCE [LARGE SCALE GENOMIC DNA]</scope>
    <source>
        <strain evidence="7 8">Lw-13e</strain>
        <plasmid evidence="7 8">p202</plasmid>
    </source>
</reference>
<feature type="binding site" evidence="5">
    <location>
        <position position="85"/>
    </location>
    <ligand>
        <name>FAD</name>
        <dbReference type="ChEBI" id="CHEBI:57692"/>
    </ligand>
</feature>
<evidence type="ECO:0000256" key="1">
    <source>
        <dbReference type="ARBA" id="ARBA00001974"/>
    </source>
</evidence>
<accession>A0A418SCZ9</accession>
<keyword evidence="8" id="KW-1185">Reference proteome</keyword>
<dbReference type="PIRSF" id="PIRSF000137">
    <property type="entry name" value="Alcohol_oxidase"/>
    <property type="match status" value="1"/>
</dbReference>
<dbReference type="Pfam" id="PF05199">
    <property type="entry name" value="GMC_oxred_C"/>
    <property type="match status" value="1"/>
</dbReference>
<dbReference type="RefSeq" id="WP_119840462.1">
    <property type="nucleotide sequence ID" value="NZ_CP060437.1"/>
</dbReference>
<geneLocation type="plasmid" evidence="7 8">
    <name>p202</name>
</geneLocation>
<dbReference type="InterPro" id="IPR000172">
    <property type="entry name" value="GMC_OxRdtase_N"/>
</dbReference>
<dbReference type="GO" id="GO:0050660">
    <property type="term" value="F:flavin adenine dinucleotide binding"/>
    <property type="evidence" value="ECO:0007669"/>
    <property type="project" value="InterPro"/>
</dbReference>
<sequence length="533" mass="57704">MKSKDYDYVIVGAGSAGCVLANRLSENPSLRVLVLEAGGSDRRFWVKVPVGYAVNYANPALNWGYHTDAEDTLNGRASYWPRGRVIGGCSSINAMAYVRGQAHDFDDWSAAGAAGWDWAAVRAAYARMETQSDRPQSGGPVWVQNLSDQMNPFSHHFLAAAREAGYRTLDDINQEQTEGLGFYRSNVRNGMRWSAADAFLRPALKRQNLTLEEHAHVVRLDFDGARASGLTYEQGGQTHRVVARKEVILSAGAINSPQLLQLSGLGPADLLKSQGIEVRQDLPQVGEGLQDHLAVSYQFRASQKTLNAILGRRTGRLAAGLRYILTRRGPLAVPVNQVGGFVRSHAAAAVPDVQLFCNPASYEVTPEGKIELDRDPGYLLSAQPCRPTSRGSVRIRTGHHMDAPAIRPNSLATEADRTAAIRASRILFALSQTSTLRSVTAGAKLPSLDTMDEAAMLDEFRNRASTVYHPTCTCRMGQGAQDSVIDARLKVHGVAGLRVVDASAFPNITSGNTNAPTMMLALRAADLILQDAG</sequence>
<dbReference type="Gene3D" id="3.50.50.60">
    <property type="entry name" value="FAD/NAD(P)-binding domain"/>
    <property type="match status" value="1"/>
</dbReference>
<name>A0A418SCZ9_9RHOB</name>
<evidence type="ECO:0000313" key="7">
    <source>
        <dbReference type="EMBL" id="QPM92364.1"/>
    </source>
</evidence>
<dbReference type="OrthoDB" id="9785276at2"/>
<dbReference type="PROSITE" id="PS00624">
    <property type="entry name" value="GMC_OXRED_2"/>
    <property type="match status" value="1"/>
</dbReference>
<dbReference type="InterPro" id="IPR036188">
    <property type="entry name" value="FAD/NAD-bd_sf"/>
</dbReference>
<dbReference type="InterPro" id="IPR007867">
    <property type="entry name" value="GMC_OxRtase_C"/>
</dbReference>
<dbReference type="EMBL" id="CP060437">
    <property type="protein sequence ID" value="QPM92364.1"/>
    <property type="molecule type" value="Genomic_DNA"/>
</dbReference>
<evidence type="ECO:0000259" key="6">
    <source>
        <dbReference type="PROSITE" id="PS00624"/>
    </source>
</evidence>
<keyword evidence="7" id="KW-0614">Plasmid</keyword>
<evidence type="ECO:0000256" key="3">
    <source>
        <dbReference type="ARBA" id="ARBA00022630"/>
    </source>
</evidence>
<dbReference type="EC" id="1.1.99.-" evidence="7"/>
<evidence type="ECO:0000313" key="8">
    <source>
        <dbReference type="Proteomes" id="UP000283786"/>
    </source>
</evidence>
<evidence type="ECO:0000256" key="4">
    <source>
        <dbReference type="ARBA" id="ARBA00022827"/>
    </source>
</evidence>
<dbReference type="SUPFAM" id="SSF51905">
    <property type="entry name" value="FAD/NAD(P)-binding domain"/>
    <property type="match status" value="1"/>
</dbReference>
<protein>
    <submittedName>
        <fullName evidence="7">Alcohol dehydrogenase</fullName>
        <ecNumber evidence="7">1.1.99.-</ecNumber>
    </submittedName>
</protein>
<dbReference type="PANTHER" id="PTHR11552">
    <property type="entry name" value="GLUCOSE-METHANOL-CHOLINE GMC OXIDOREDUCTASE"/>
    <property type="match status" value="1"/>
</dbReference>
<feature type="domain" description="Glucose-methanol-choline oxidoreductase N-terminal" evidence="6">
    <location>
        <begin position="252"/>
        <end position="266"/>
    </location>
</feature>
<evidence type="ECO:0000256" key="5">
    <source>
        <dbReference type="PIRSR" id="PIRSR000137-2"/>
    </source>
</evidence>
<keyword evidence="4 5" id="KW-0274">FAD</keyword>
<dbReference type="GO" id="GO:0016614">
    <property type="term" value="F:oxidoreductase activity, acting on CH-OH group of donors"/>
    <property type="evidence" value="ECO:0007669"/>
    <property type="project" value="InterPro"/>
</dbReference>
<dbReference type="Proteomes" id="UP000283786">
    <property type="component" value="Plasmid p202"/>
</dbReference>
<dbReference type="PANTHER" id="PTHR11552:SF147">
    <property type="entry name" value="CHOLINE DEHYDROGENASE, MITOCHONDRIAL"/>
    <property type="match status" value="1"/>
</dbReference>
<keyword evidence="3" id="KW-0285">Flavoprotein</keyword>
<feature type="binding site" evidence="5">
    <location>
        <position position="217"/>
    </location>
    <ligand>
        <name>FAD</name>
        <dbReference type="ChEBI" id="CHEBI:57692"/>
    </ligand>
</feature>
<dbReference type="Gene3D" id="3.30.560.10">
    <property type="entry name" value="Glucose Oxidase, domain 3"/>
    <property type="match status" value="1"/>
</dbReference>
<gene>
    <name evidence="7" type="primary">alkJ_3</name>
    <name evidence="7" type="ORF">PSAL_036280</name>
</gene>
<dbReference type="Pfam" id="PF00732">
    <property type="entry name" value="GMC_oxred_N"/>
    <property type="match status" value="1"/>
</dbReference>
<comment type="similarity">
    <text evidence="2">Belongs to the GMC oxidoreductase family.</text>
</comment>
<dbReference type="KEGG" id="palw:PSAL_036280"/>
<dbReference type="AlphaFoldDB" id="A0A418SCZ9"/>
<dbReference type="SUPFAM" id="SSF54373">
    <property type="entry name" value="FAD-linked reductases, C-terminal domain"/>
    <property type="match status" value="1"/>
</dbReference>
<dbReference type="PROSITE" id="PS51257">
    <property type="entry name" value="PROKAR_LIPOPROTEIN"/>
    <property type="match status" value="1"/>
</dbReference>
<dbReference type="InterPro" id="IPR012132">
    <property type="entry name" value="GMC_OxRdtase"/>
</dbReference>
<evidence type="ECO:0000256" key="2">
    <source>
        <dbReference type="ARBA" id="ARBA00010790"/>
    </source>
</evidence>
<proteinExistence type="inferred from homology"/>
<keyword evidence="7" id="KW-0560">Oxidoreductase</keyword>
<organism evidence="7 8">
    <name type="scientific">Pseudooceanicola algae</name>
    <dbReference type="NCBI Taxonomy" id="1537215"/>
    <lineage>
        <taxon>Bacteria</taxon>
        <taxon>Pseudomonadati</taxon>
        <taxon>Pseudomonadota</taxon>
        <taxon>Alphaproteobacteria</taxon>
        <taxon>Rhodobacterales</taxon>
        <taxon>Paracoccaceae</taxon>
        <taxon>Pseudooceanicola</taxon>
    </lineage>
</organism>
<comment type="cofactor">
    <cofactor evidence="1 5">
        <name>FAD</name>
        <dbReference type="ChEBI" id="CHEBI:57692"/>
    </cofactor>
</comment>